<dbReference type="AlphaFoldDB" id="A0A9X1YLA2"/>
<evidence type="ECO:0000313" key="7">
    <source>
        <dbReference type="Proteomes" id="UP001139353"/>
    </source>
</evidence>
<dbReference type="Proteomes" id="UP001139353">
    <property type="component" value="Unassembled WGS sequence"/>
</dbReference>
<dbReference type="GO" id="GO:0015627">
    <property type="term" value="C:type II protein secretion system complex"/>
    <property type="evidence" value="ECO:0007669"/>
    <property type="project" value="TreeGrafter"/>
</dbReference>
<reference evidence="6" key="1">
    <citation type="submission" date="2021-11" db="EMBL/GenBank/DDBJ databases">
        <title>BS-T2-15 a new species belonging to the Comamonadaceae family isolated from the soil of a French oak forest.</title>
        <authorList>
            <person name="Mieszkin S."/>
            <person name="Alain K."/>
        </authorList>
    </citation>
    <scope>NUCLEOTIDE SEQUENCE</scope>
    <source>
        <strain evidence="6">BS-T2-15</strain>
    </source>
</reference>
<feature type="region of interest" description="Disordered" evidence="4">
    <location>
        <begin position="260"/>
        <end position="283"/>
    </location>
</feature>
<dbReference type="EMBL" id="JAJLJH010000003">
    <property type="protein sequence ID" value="MCK9686980.1"/>
    <property type="molecule type" value="Genomic_DNA"/>
</dbReference>
<proteinExistence type="predicted"/>
<evidence type="ECO:0000313" key="6">
    <source>
        <dbReference type="EMBL" id="MCK9686980.1"/>
    </source>
</evidence>
<dbReference type="PANTHER" id="PTHR30332">
    <property type="entry name" value="PROBABLE GENERAL SECRETION PATHWAY PROTEIN D"/>
    <property type="match status" value="1"/>
</dbReference>
<evidence type="ECO:0000256" key="1">
    <source>
        <dbReference type="ARBA" id="ARBA00004370"/>
    </source>
</evidence>
<comment type="caution">
    <text evidence="6">The sequence shown here is derived from an EMBL/GenBank/DDBJ whole genome shotgun (WGS) entry which is preliminary data.</text>
</comment>
<keyword evidence="2 5" id="KW-0732">Signal</keyword>
<sequence length="596" mass="61992">MTAARSTSFARFIAMAIAAVLTACAEPGVTEHVQADHALGATGTSSLHADRTLAEQGHAPPGSQLDADRRAAEQAAKPVLRRARSSWVGSVSVPMGSGERLPSIFTEPVKLNFDDAATGGKVSLRTMADRITAVTGVPVRLKADVFGAADAASRPVTPLPSAIPNLPTLPARPPGGAEGVSLPAAPVASPRDTSVSAVAMRWSGSLEGYLDLVTDQLSLSWEYRDGVVVIERCRTEFFEIAALESETDYHLGLSGADQANATSSGNGGGGTNSTASSSNEVNEHGKSNVIGSILAAIGQIIKDVPGSSVVRSDGSGRIAVTSSKETLSKVRDFLRVENESLLRQAQVQFDVYSVTRNESDERGIEWTAVLSALGGAYTGSYGSPTTLASATAANIGFSILTPTQSGVTNYATTHFGGSNAILKLLSEFGVSTQHREVSLLALNRTWDRKSSLGGRAYVSATIPGAASTTGVGAPGLVTSTVTTGDRYLAQPFILDNNTVVLKFGIGLSSLVNLVNFTSGTGSSQQTVQTPETTAINDQSTVALKAGQILVITGLSRLVSSDDRRALTDDAPIGLGGSKTQSRMREDFVIFVRPTIL</sequence>
<gene>
    <name evidence="6" type="ORF">LPC04_14810</name>
</gene>
<protein>
    <recommendedName>
        <fullName evidence="8">Type IVB pilus formation outer membrane protein, R64 PilN family</fullName>
    </recommendedName>
</protein>
<dbReference type="PROSITE" id="PS51257">
    <property type="entry name" value="PROKAR_LIPOPROTEIN"/>
    <property type="match status" value="1"/>
</dbReference>
<organism evidence="6 7">
    <name type="scientific">Scleromatobacter humisilvae</name>
    <dbReference type="NCBI Taxonomy" id="2897159"/>
    <lineage>
        <taxon>Bacteria</taxon>
        <taxon>Pseudomonadati</taxon>
        <taxon>Pseudomonadota</taxon>
        <taxon>Betaproteobacteria</taxon>
        <taxon>Burkholderiales</taxon>
        <taxon>Sphaerotilaceae</taxon>
        <taxon>Scleromatobacter</taxon>
    </lineage>
</organism>
<dbReference type="GO" id="GO:0016020">
    <property type="term" value="C:membrane"/>
    <property type="evidence" value="ECO:0007669"/>
    <property type="project" value="UniProtKB-SubCell"/>
</dbReference>
<name>A0A9X1YLA2_9BURK</name>
<feature type="chain" id="PRO_5040772593" description="Type IVB pilus formation outer membrane protein, R64 PilN family" evidence="5">
    <location>
        <begin position="26"/>
        <end position="596"/>
    </location>
</feature>
<keyword evidence="7" id="KW-1185">Reference proteome</keyword>
<dbReference type="InterPro" id="IPR050810">
    <property type="entry name" value="Bact_Secretion_Sys_Channel"/>
</dbReference>
<keyword evidence="3" id="KW-0472">Membrane</keyword>
<dbReference type="GO" id="GO:0009306">
    <property type="term" value="P:protein secretion"/>
    <property type="evidence" value="ECO:0007669"/>
    <property type="project" value="TreeGrafter"/>
</dbReference>
<dbReference type="RefSeq" id="WP_275683016.1">
    <property type="nucleotide sequence ID" value="NZ_JAJLJH010000003.1"/>
</dbReference>
<evidence type="ECO:0008006" key="8">
    <source>
        <dbReference type="Google" id="ProtNLM"/>
    </source>
</evidence>
<evidence type="ECO:0000256" key="3">
    <source>
        <dbReference type="ARBA" id="ARBA00023136"/>
    </source>
</evidence>
<evidence type="ECO:0000256" key="5">
    <source>
        <dbReference type="SAM" id="SignalP"/>
    </source>
</evidence>
<feature type="signal peptide" evidence="5">
    <location>
        <begin position="1"/>
        <end position="25"/>
    </location>
</feature>
<accession>A0A9X1YLA2</accession>
<evidence type="ECO:0000256" key="2">
    <source>
        <dbReference type="ARBA" id="ARBA00022729"/>
    </source>
</evidence>
<evidence type="ECO:0000256" key="4">
    <source>
        <dbReference type="SAM" id="MobiDB-lite"/>
    </source>
</evidence>
<dbReference type="PANTHER" id="PTHR30332:SF24">
    <property type="entry name" value="SECRETIN GSPD-RELATED"/>
    <property type="match status" value="1"/>
</dbReference>
<comment type="subcellular location">
    <subcellularLocation>
        <location evidence="1">Membrane</location>
    </subcellularLocation>
</comment>